<comment type="caution">
    <text evidence="1">The sequence shown here is derived from an EMBL/GenBank/DDBJ whole genome shotgun (WGS) entry which is preliminary data.</text>
</comment>
<evidence type="ECO:0000313" key="1">
    <source>
        <dbReference type="EMBL" id="KAI1857466.1"/>
    </source>
</evidence>
<reference evidence="1" key="1">
    <citation type="submission" date="2021-03" db="EMBL/GenBank/DDBJ databases">
        <title>Revisited historic fungal species revealed as producer of novel bioactive compounds through whole genome sequencing and comparative genomics.</title>
        <authorList>
            <person name="Vignolle G.A."/>
            <person name="Hochenegger N."/>
            <person name="Mach R.L."/>
            <person name="Mach-Aigner A.R."/>
            <person name="Javad Rahimi M."/>
            <person name="Salim K.A."/>
            <person name="Chan C.M."/>
            <person name="Lim L.B.L."/>
            <person name="Cai F."/>
            <person name="Druzhinina I.S."/>
            <person name="U'Ren J.M."/>
            <person name="Derntl C."/>
        </authorList>
    </citation>
    <scope>NUCLEOTIDE SEQUENCE</scope>
    <source>
        <strain evidence="1">TUCIM 5799</strain>
    </source>
</reference>
<gene>
    <name evidence="1" type="ORF">JX265_011201</name>
</gene>
<evidence type="ECO:0000313" key="2">
    <source>
        <dbReference type="Proteomes" id="UP000829685"/>
    </source>
</evidence>
<protein>
    <recommendedName>
        <fullName evidence="3">Regulatory protein alcR</fullName>
    </recommendedName>
</protein>
<sequence>MLTWWLSAPEVRPCSYCARTKKECTLYWAWSQLRISKAFEATSCSNHQRGVTTSSKRRRLDLINNQQTAQLSHPDDSLATSEYVSNNLSGTWSYEGLETNSPEDQIELLITSSQGFSGTGNVVQQSTDAMQDRTFLDPEYSLDPLGALGALTDGASHSPFEESFGGQDQFPGRQDWDFLGTISQDVQPGSSDEDMRVTSERHHQSSMWPQQRTHSLSPFALEQNVIDRTNKGLISSNLLHIYHDVMENSLSCWLTEVTCPYNSNIDPLRKSKLAEWGPSWSNRIYHRTLKLEQAAKGVKLINLSQSQDRACDRALHLSIMAFATQWAQGSRRQRQRYHSYMARPEPQQPEHAFDELANEFDRDIQWHFWNKAEKCLEEVACVESFRVVCAEAVLGLSQKPWEQNQESAPSEDSAPVSCSRVGFDQNNIMLEISRAISQDGPPTYLERAARKMHALKYRFDSALNKSSLFRNREGTKNSVRLMDEEDQNSVGLLYWLTIMFDTVSSSMNERPLVVSDQDCQHDDCQEEEERVRWNLDLFAQDKLDSPSRMVRWPCTYEEAAEAVTKSGPVKILLYRHVSWLQNMLRRGQSGEKVEGIIRSAMTLCHYWSVTYGNLFRDLLDNFGSVPGRIQSWFVCIAAHWHLASLMLADLIDLVDKHDLGLKDDTQKRRRGRVIAKLQETSVKELSDLARVATPPSDDDNGGLSVEPQLPGLHPSVNEGTILTEPWTVILIRAFSRATVLLLSEAEEYRQFALAAICSNELSETIRRGELCVKALWFLGKKSDMARRVAHILTRELAAYQTLCNSVHSQFSNESF</sequence>
<organism evidence="1 2">
    <name type="scientific">Neoarthrinium moseri</name>
    <dbReference type="NCBI Taxonomy" id="1658444"/>
    <lineage>
        <taxon>Eukaryota</taxon>
        <taxon>Fungi</taxon>
        <taxon>Dikarya</taxon>
        <taxon>Ascomycota</taxon>
        <taxon>Pezizomycotina</taxon>
        <taxon>Sordariomycetes</taxon>
        <taxon>Xylariomycetidae</taxon>
        <taxon>Amphisphaeriales</taxon>
        <taxon>Apiosporaceae</taxon>
        <taxon>Neoarthrinium</taxon>
    </lineage>
</organism>
<accession>A0A9P9WCZ3</accession>
<evidence type="ECO:0008006" key="3">
    <source>
        <dbReference type="Google" id="ProtNLM"/>
    </source>
</evidence>
<dbReference type="Proteomes" id="UP000829685">
    <property type="component" value="Unassembled WGS sequence"/>
</dbReference>
<keyword evidence="2" id="KW-1185">Reference proteome</keyword>
<dbReference type="EMBL" id="JAFIMR010000040">
    <property type="protein sequence ID" value="KAI1857466.1"/>
    <property type="molecule type" value="Genomic_DNA"/>
</dbReference>
<name>A0A9P9WCZ3_9PEZI</name>
<proteinExistence type="predicted"/>
<dbReference type="AlphaFoldDB" id="A0A9P9WCZ3"/>